<keyword evidence="1" id="KW-1133">Transmembrane helix</keyword>
<gene>
    <name evidence="2" type="ORF">Q0590_30980</name>
</gene>
<protein>
    <submittedName>
        <fullName evidence="2">DUF4134 family protein</fullName>
    </submittedName>
</protein>
<reference evidence="2" key="1">
    <citation type="submission" date="2023-07" db="EMBL/GenBank/DDBJ databases">
        <title>The genome sequence of Rhodocytophaga aerolata KACC 12507.</title>
        <authorList>
            <person name="Zhang X."/>
        </authorList>
    </citation>
    <scope>NUCLEOTIDE SEQUENCE</scope>
    <source>
        <strain evidence="2">KACC 12507</strain>
    </source>
</reference>
<comment type="caution">
    <text evidence="2">The sequence shown here is derived from an EMBL/GenBank/DDBJ whole genome shotgun (WGS) entry which is preliminary data.</text>
</comment>
<evidence type="ECO:0000313" key="3">
    <source>
        <dbReference type="Proteomes" id="UP001168528"/>
    </source>
</evidence>
<dbReference type="Pfam" id="PF13572">
    <property type="entry name" value="DUF4134"/>
    <property type="match status" value="1"/>
</dbReference>
<dbReference type="Proteomes" id="UP001168528">
    <property type="component" value="Unassembled WGS sequence"/>
</dbReference>
<feature type="transmembrane region" description="Helical" evidence="1">
    <location>
        <begin position="229"/>
        <end position="247"/>
    </location>
</feature>
<keyword evidence="3" id="KW-1185">Reference proteome</keyword>
<keyword evidence="1" id="KW-0812">Transmembrane</keyword>
<dbReference type="InterPro" id="IPR025408">
    <property type="entry name" value="DUF4134"/>
</dbReference>
<evidence type="ECO:0000313" key="2">
    <source>
        <dbReference type="EMBL" id="MDO1450738.1"/>
    </source>
</evidence>
<keyword evidence="1" id="KW-0472">Membrane</keyword>
<evidence type="ECO:0000256" key="1">
    <source>
        <dbReference type="SAM" id="Phobius"/>
    </source>
</evidence>
<name>A0ABT8RF57_9BACT</name>
<dbReference type="RefSeq" id="WP_302041536.1">
    <property type="nucleotide sequence ID" value="NZ_JAUKPO010000035.1"/>
</dbReference>
<proteinExistence type="predicted"/>
<feature type="transmembrane region" description="Helical" evidence="1">
    <location>
        <begin position="259"/>
        <end position="281"/>
    </location>
</feature>
<sequence>MEKFRSSFARRFLLLYGILTILTSGYHQVNAQFIVADVIQDINTVIQTGHQIIIDIQTVANTIQHSKFYQYLKAVSNGVKTYNKVKSIIDSEKWMVESAINNLNYLKSSKYLNPSQISGMVKMYKYFIDQSVENAKELTNILSPSFFQMSDAERIDYIDRLEARTLKTGELLSYYNTRNLTLETGQMRQVEELNRLAAHYTPMINNMPGETPVAASQKIGGFYGSIVDVLYAISALVALIGAVRVYSQFTSGSYQLYQTAAGWFGSVLLAVLITTFIKLIFFS</sequence>
<dbReference type="EMBL" id="JAUKPO010000035">
    <property type="protein sequence ID" value="MDO1450738.1"/>
    <property type="molecule type" value="Genomic_DNA"/>
</dbReference>
<organism evidence="2 3">
    <name type="scientific">Rhodocytophaga aerolata</name>
    <dbReference type="NCBI Taxonomy" id="455078"/>
    <lineage>
        <taxon>Bacteria</taxon>
        <taxon>Pseudomonadati</taxon>
        <taxon>Bacteroidota</taxon>
        <taxon>Cytophagia</taxon>
        <taxon>Cytophagales</taxon>
        <taxon>Rhodocytophagaceae</taxon>
        <taxon>Rhodocytophaga</taxon>
    </lineage>
</organism>
<accession>A0ABT8RF57</accession>